<keyword evidence="3" id="KW-1185">Reference proteome</keyword>
<reference evidence="2 3" key="1">
    <citation type="submission" date="2022-05" db="EMBL/GenBank/DDBJ databases">
        <authorList>
            <consortium name="Genoscope - CEA"/>
            <person name="William W."/>
        </authorList>
    </citation>
    <scope>NUCLEOTIDE SEQUENCE [LARGE SCALE GENOMIC DNA]</scope>
</reference>
<evidence type="ECO:0000313" key="2">
    <source>
        <dbReference type="EMBL" id="CAH3028322.1"/>
    </source>
</evidence>
<sequence length="241" mass="26672">MSAKQINSLYGLEQTSTVDNSVERYEEGKRDVNYNVAGDCSFNATTRARTNSASGYIVARNASDPSKEPAFNDSQLTQNESTASNTFVGLNRRRKISLPTRLPTRPPQFLEGGGRIELAKREVDLDAYMPVFTKEATGSNQKQSTTPLAKTEFNGWMFEAEAQGSDAVREGHSGRRRRVSLPVLKVDQTDPPEFPNNKSVPSNQNGYLSPTWSSSSTSIPRVKSGPLISKKSNSRQWTQNF</sequence>
<dbReference type="Proteomes" id="UP001159427">
    <property type="component" value="Unassembled WGS sequence"/>
</dbReference>
<proteinExistence type="predicted"/>
<gene>
    <name evidence="2" type="ORF">PEVE_00033788</name>
</gene>
<comment type="caution">
    <text evidence="2">The sequence shown here is derived from an EMBL/GenBank/DDBJ whole genome shotgun (WGS) entry which is preliminary data.</text>
</comment>
<feature type="compositionally biased region" description="Low complexity" evidence="1">
    <location>
        <begin position="209"/>
        <end position="218"/>
    </location>
</feature>
<evidence type="ECO:0000256" key="1">
    <source>
        <dbReference type="SAM" id="MobiDB-lite"/>
    </source>
</evidence>
<feature type="compositionally biased region" description="Polar residues" evidence="1">
    <location>
        <begin position="230"/>
        <end position="241"/>
    </location>
</feature>
<feature type="region of interest" description="Disordered" evidence="1">
    <location>
        <begin position="164"/>
        <end position="241"/>
    </location>
</feature>
<accession>A0ABN8MI40</accession>
<protein>
    <submittedName>
        <fullName evidence="2">Uncharacterized protein</fullName>
    </submittedName>
</protein>
<dbReference type="EMBL" id="CALNXI010000504">
    <property type="protein sequence ID" value="CAH3028322.1"/>
    <property type="molecule type" value="Genomic_DNA"/>
</dbReference>
<evidence type="ECO:0000313" key="3">
    <source>
        <dbReference type="Proteomes" id="UP001159427"/>
    </source>
</evidence>
<feature type="compositionally biased region" description="Polar residues" evidence="1">
    <location>
        <begin position="196"/>
        <end position="208"/>
    </location>
</feature>
<organism evidence="2 3">
    <name type="scientific">Porites evermanni</name>
    <dbReference type="NCBI Taxonomy" id="104178"/>
    <lineage>
        <taxon>Eukaryota</taxon>
        <taxon>Metazoa</taxon>
        <taxon>Cnidaria</taxon>
        <taxon>Anthozoa</taxon>
        <taxon>Hexacorallia</taxon>
        <taxon>Scleractinia</taxon>
        <taxon>Fungiina</taxon>
        <taxon>Poritidae</taxon>
        <taxon>Porites</taxon>
    </lineage>
</organism>
<name>A0ABN8MI40_9CNID</name>